<protein>
    <submittedName>
        <fullName evidence="5">GRB2 associated, regulator of MAPK1</fullName>
    </submittedName>
</protein>
<dbReference type="GeneID" id="115379091"/>
<gene>
    <name evidence="5" type="primary">GAREM1</name>
    <name evidence="5" type="synonym">garem</name>
</gene>
<organism evidence="5 6">
    <name type="scientific">Myripristis murdjan</name>
    <name type="common">pinecone soldierfish</name>
    <dbReference type="NCBI Taxonomy" id="586833"/>
    <lineage>
        <taxon>Eukaryota</taxon>
        <taxon>Metazoa</taxon>
        <taxon>Chordata</taxon>
        <taxon>Craniata</taxon>
        <taxon>Vertebrata</taxon>
        <taxon>Euteleostomi</taxon>
        <taxon>Actinopterygii</taxon>
        <taxon>Neopterygii</taxon>
        <taxon>Teleostei</taxon>
        <taxon>Neoteleostei</taxon>
        <taxon>Acanthomorphata</taxon>
        <taxon>Holocentriformes</taxon>
        <taxon>Holocentridae</taxon>
        <taxon>Myripristis</taxon>
    </lineage>
</organism>
<evidence type="ECO:0000313" key="6">
    <source>
        <dbReference type="Proteomes" id="UP000472263"/>
    </source>
</evidence>
<dbReference type="GeneTree" id="ENSGT00530000063834"/>
<dbReference type="FunCoup" id="A0A667XDK2">
    <property type="interactions" value="1104"/>
</dbReference>
<dbReference type="SUPFAM" id="SSF47769">
    <property type="entry name" value="SAM/Pointed domain"/>
    <property type="match status" value="1"/>
</dbReference>
<evidence type="ECO:0000313" key="5">
    <source>
        <dbReference type="Ensembl" id="ENSMMDP00005010544.1"/>
    </source>
</evidence>
<dbReference type="InParanoid" id="A0A667XDK2"/>
<dbReference type="GO" id="GO:0071364">
    <property type="term" value="P:cellular response to epidermal growth factor stimulus"/>
    <property type="evidence" value="ECO:0007669"/>
    <property type="project" value="TreeGrafter"/>
</dbReference>
<dbReference type="GO" id="GO:0070064">
    <property type="term" value="F:proline-rich region binding"/>
    <property type="evidence" value="ECO:0007669"/>
    <property type="project" value="TreeGrafter"/>
</dbReference>
<dbReference type="InterPro" id="IPR013761">
    <property type="entry name" value="SAM/pointed_sf"/>
</dbReference>
<dbReference type="AlphaFoldDB" id="A0A667XDK2"/>
<evidence type="ECO:0000256" key="1">
    <source>
        <dbReference type="ARBA" id="ARBA00006392"/>
    </source>
</evidence>
<reference evidence="5" key="3">
    <citation type="submission" date="2025-09" db="UniProtKB">
        <authorList>
            <consortium name="Ensembl"/>
        </authorList>
    </citation>
    <scope>IDENTIFICATION</scope>
</reference>
<dbReference type="Ensembl" id="ENSMMDT00005010858.1">
    <property type="protein sequence ID" value="ENSMMDP00005010544.1"/>
    <property type="gene ID" value="ENSMMDG00005005683.1"/>
</dbReference>
<evidence type="ECO:0000256" key="2">
    <source>
        <dbReference type="ARBA" id="ARBA00022553"/>
    </source>
</evidence>
<dbReference type="OrthoDB" id="6077228at2759"/>
<dbReference type="RefSeq" id="XP_029935631.1">
    <property type="nucleotide sequence ID" value="XM_030079771.1"/>
</dbReference>
<comment type="similarity">
    <text evidence="1">Belongs to the GAREM family.</text>
</comment>
<dbReference type="InterPro" id="IPR025946">
    <property type="entry name" value="CABIT_dom"/>
</dbReference>
<accession>A0A667XDK2</accession>
<evidence type="ECO:0000256" key="3">
    <source>
        <dbReference type="SAM" id="MobiDB-lite"/>
    </source>
</evidence>
<keyword evidence="2" id="KW-0597">Phosphoprotein</keyword>
<dbReference type="PANTHER" id="PTHR14454:SF6">
    <property type="entry name" value="GRB2-ASSOCIATED AND REGULATOR OF MAPK PROTEIN 1"/>
    <property type="match status" value="1"/>
</dbReference>
<feature type="region of interest" description="Disordered" evidence="3">
    <location>
        <begin position="612"/>
        <end position="635"/>
    </location>
</feature>
<dbReference type="Proteomes" id="UP000472263">
    <property type="component" value="Chromosome 20"/>
</dbReference>
<proteinExistence type="inferred from homology"/>
<dbReference type="Gene3D" id="1.10.150.50">
    <property type="entry name" value="Transcription Factor, Ets-1"/>
    <property type="match status" value="1"/>
</dbReference>
<dbReference type="Pfam" id="PF12736">
    <property type="entry name" value="CABIT"/>
    <property type="match status" value="1"/>
</dbReference>
<dbReference type="GO" id="GO:0007173">
    <property type="term" value="P:epidermal growth factor receptor signaling pathway"/>
    <property type="evidence" value="ECO:0007669"/>
    <property type="project" value="TreeGrafter"/>
</dbReference>
<feature type="region of interest" description="Disordered" evidence="3">
    <location>
        <begin position="348"/>
        <end position="379"/>
    </location>
</feature>
<evidence type="ECO:0000259" key="4">
    <source>
        <dbReference type="Pfam" id="PF12736"/>
    </source>
</evidence>
<dbReference type="PANTHER" id="PTHR14454">
    <property type="entry name" value="GRB2-ASSOCIATED AND REGULATOR OF MAPK PROTEIN FAMILY MEMBER"/>
    <property type="match status" value="1"/>
</dbReference>
<dbReference type="CDD" id="cd09525">
    <property type="entry name" value="SAM_GAREM"/>
    <property type="match status" value="1"/>
</dbReference>
<dbReference type="InterPro" id="IPR052281">
    <property type="entry name" value="GAREM"/>
</dbReference>
<keyword evidence="6" id="KW-1185">Reference proteome</keyword>
<reference evidence="5" key="1">
    <citation type="submission" date="2019-06" db="EMBL/GenBank/DDBJ databases">
        <authorList>
            <consortium name="Wellcome Sanger Institute Data Sharing"/>
        </authorList>
    </citation>
    <scope>NUCLEOTIDE SEQUENCE [LARGE SCALE GENOMIC DNA]</scope>
</reference>
<name>A0A667XDK2_9TELE</name>
<reference evidence="5" key="2">
    <citation type="submission" date="2025-08" db="UniProtKB">
        <authorList>
            <consortium name="Ensembl"/>
        </authorList>
    </citation>
    <scope>IDENTIFICATION</scope>
</reference>
<feature type="domain" description="CABIT" evidence="4">
    <location>
        <begin position="32"/>
        <end position="301"/>
    </location>
</feature>
<sequence length="867" mass="96932">MDLGIMLYNNLKDVTWSTTSLPLDQLVGAYRLPQIVKLDNGELVEGLRDNDYLLVHSCRQWTTITAHSLEEGHYVIGPKIEIPVHYEGQFKLLEQDRDVKEPVQYFNSVEEVAKAFPERVYVMEEITFNVKIASGECNEDTEVYNITLSTGDELTLMGQAEILYAKTAKEKSRFNTIFKKIGKLNSISKIGRGKMPCLICMNHRTNESISLPFQCKGRFSTCSPLELQMQDGEHTIRNIVEKTRLPVNVIVPSSPPRNQHDLHLIREGHRYKFVNIQTKTVVVCCILRSNKIIPIHFPLHMAMPRFIIPEGLLQGELWLDTMVHRWFTFCQEQFDIDDYSRAVRDVRTDWNDDGKSPNKSSGNGSCGGSSGGSSSSNGCPTHMQVPSSLTYARDELTQSFHRLSVCVYGNNLHGNSEVNLQGCMTLCGDWALLPSDSIPTESGDSEHFFPELMDGLNHQPPLLKSDLPYEELWLDHLRGQILKPSLNEGARGINGCSTTAVLSYPVTCPLGPVTTSDMSLSPPPVPPKSEAVKEECRLLNAPPIPPRTLKQMSMVPVIPKPRQQDTRSPSPTLSYYSSGLHNIGGCESEAAEPQDPSHGCYPCNWGKDSTAEPSTASSCARSPSDGMSSRLSWPNNFSGGELQGMEDFLPAKCQSYYSYPRKRSPGTPKNCISSLVDFDDREHAHGSSDFRLQKASMNQFCTKSSSYTLEMYRDKPIEECNTKQSLSCPILPPRTPKSNSVKRGTDLLLASCDRKQESPQPLLSQHEQGTKEIFSISYPQSPNCPSFPPSILWQPPSNLAGLSIEEVSRSLRFIGLPDDIVSLFVSEKIDGNLLVQLTEEILSEDFKLSKLQVKKLMQFINGWRPKI</sequence>